<gene>
    <name evidence="3" type="ORF">LRS1606.458</name>
</gene>
<evidence type="ECO:0000313" key="3">
    <source>
        <dbReference type="EMBL" id="AIU93892.1"/>
    </source>
</evidence>
<proteinExistence type="predicted"/>
<geneLocation type="plasmid" evidence="3">
    <name>pNSL1</name>
</geneLocation>
<feature type="region of interest" description="Disordered" evidence="1">
    <location>
        <begin position="137"/>
        <end position="221"/>
    </location>
</feature>
<dbReference type="Pfam" id="PF22483">
    <property type="entry name" value="Mu-transpos_C_2"/>
    <property type="match status" value="1"/>
</dbReference>
<protein>
    <recommendedName>
        <fullName evidence="2">Transposase for insertion sequence element IS21-like C-terminal domain-containing protein</fullName>
    </recommendedName>
</protein>
<accession>A0A097SQU7</accession>
<reference evidence="3" key="1">
    <citation type="submission" date="2014-03" db="EMBL/GenBank/DDBJ databases">
        <authorList>
            <person name="Zhang G."/>
            <person name="Zhu L."/>
            <person name="Fang P."/>
        </authorList>
    </citation>
    <scope>NUCLEOTIDE SEQUENCE</scope>
    <source>
        <strain evidence="3">NS1</strain>
        <plasmid evidence="3">pNSL1</plasmid>
    </source>
</reference>
<keyword evidence="3" id="KW-0614">Plasmid</keyword>
<organism evidence="3">
    <name type="scientific">Rhodococcus sp. NS1</name>
    <dbReference type="NCBI Taxonomy" id="402236"/>
    <lineage>
        <taxon>Bacteria</taxon>
        <taxon>Bacillati</taxon>
        <taxon>Actinomycetota</taxon>
        <taxon>Actinomycetes</taxon>
        <taxon>Mycobacteriales</taxon>
        <taxon>Nocardiaceae</taxon>
        <taxon>Rhodococcus</taxon>
    </lineage>
</organism>
<sequence>MPDEVTAPQAQTRLNEFCRLRTDTRSRTTSEGKSTVAAIAATEPLTPPPSVPYPVTVAETRTVSRQALVAYRGNRYSVPPELAAAQATVTRRLGDEVIAIVTASHITVARHRLAPDGAGALVRDHGHVHALDQTAMAAAAGGRPHRRRNASHPDPTPSLRQQYCAPTPLTVSCHRRHRDRRLSTWPPTSAPPVEGTPWHEHPRRHHHDHPGRESLSAAARSSGDLESSWVRWRLLI</sequence>
<evidence type="ECO:0000259" key="2">
    <source>
        <dbReference type="Pfam" id="PF22483"/>
    </source>
</evidence>
<dbReference type="AlphaFoldDB" id="A0A097SQU7"/>
<name>A0A097SQU7_9NOCA</name>
<feature type="domain" description="Transposase for insertion sequence element IS21-like C-terminal" evidence="2">
    <location>
        <begin position="49"/>
        <end position="114"/>
    </location>
</feature>
<dbReference type="EMBL" id="KJ605395">
    <property type="protein sequence ID" value="AIU93892.1"/>
    <property type="molecule type" value="Genomic_DNA"/>
</dbReference>
<dbReference type="InterPro" id="IPR054353">
    <property type="entry name" value="IstA-like_C"/>
</dbReference>
<evidence type="ECO:0000256" key="1">
    <source>
        <dbReference type="SAM" id="MobiDB-lite"/>
    </source>
</evidence>